<proteinExistence type="predicted"/>
<organism evidence="1">
    <name type="scientific">termite gut metagenome</name>
    <dbReference type="NCBI Taxonomy" id="433724"/>
    <lineage>
        <taxon>unclassified sequences</taxon>
        <taxon>metagenomes</taxon>
        <taxon>organismal metagenomes</taxon>
    </lineage>
</organism>
<gene>
    <name evidence="1" type="ORF">EZS27_029962</name>
</gene>
<dbReference type="SUPFAM" id="SSF49464">
    <property type="entry name" value="Carboxypeptidase regulatory domain-like"/>
    <property type="match status" value="1"/>
</dbReference>
<sequence>MKKQVFVLWVIMIVGLSAKVSAQPSGKIRGVVTDAASGQTLPYVTVVVLNTNPIVGTTTDEQGAFTLPTLPVGRYNIQASFIGYEPATIREVMVSSAKETVL</sequence>
<comment type="caution">
    <text evidence="1">The sequence shown here is derived from an EMBL/GenBank/DDBJ whole genome shotgun (WGS) entry which is preliminary data.</text>
</comment>
<reference evidence="1" key="1">
    <citation type="submission" date="2019-03" db="EMBL/GenBank/DDBJ databases">
        <title>Single cell metagenomics reveals metabolic interactions within the superorganism composed of flagellate Streblomastix strix and complex community of Bacteroidetes bacteria on its surface.</title>
        <authorList>
            <person name="Treitli S.C."/>
            <person name="Kolisko M."/>
            <person name="Husnik F."/>
            <person name="Keeling P."/>
            <person name="Hampl V."/>
        </authorList>
    </citation>
    <scope>NUCLEOTIDE SEQUENCE</scope>
    <source>
        <strain evidence="1">STM</strain>
    </source>
</reference>
<dbReference type="Pfam" id="PF13620">
    <property type="entry name" value="CarboxypepD_reg"/>
    <property type="match status" value="1"/>
</dbReference>
<dbReference type="InterPro" id="IPR008969">
    <property type="entry name" value="CarboxyPept-like_regulatory"/>
</dbReference>
<name>A0A5J4QHD9_9ZZZZ</name>
<evidence type="ECO:0000313" key="1">
    <source>
        <dbReference type="EMBL" id="KAA6320244.1"/>
    </source>
</evidence>
<dbReference type="Gene3D" id="2.60.40.1120">
    <property type="entry name" value="Carboxypeptidase-like, regulatory domain"/>
    <property type="match status" value="1"/>
</dbReference>
<dbReference type="AlphaFoldDB" id="A0A5J4QHD9"/>
<evidence type="ECO:0008006" key="2">
    <source>
        <dbReference type="Google" id="ProtNLM"/>
    </source>
</evidence>
<protein>
    <recommendedName>
        <fullName evidence="2">TonB-dependent receptor SusC</fullName>
    </recommendedName>
</protein>
<feature type="non-terminal residue" evidence="1">
    <location>
        <position position="102"/>
    </location>
</feature>
<accession>A0A5J4QHD9</accession>
<dbReference type="EMBL" id="SNRY01003647">
    <property type="protein sequence ID" value="KAA6320244.1"/>
    <property type="molecule type" value="Genomic_DNA"/>
</dbReference>